<name>A0A2A4T3S3_9DELT</name>
<comment type="caution">
    <text evidence="3">The sequence shown here is derived from an EMBL/GenBank/DDBJ whole genome shotgun (WGS) entry which is preliminary data.</text>
</comment>
<dbReference type="PANTHER" id="PTHR34136:SF1">
    <property type="entry name" value="UDP-N-ACETYL-D-MANNOSAMINURONIC ACID TRANSFERASE"/>
    <property type="match status" value="1"/>
</dbReference>
<evidence type="ECO:0000313" key="4">
    <source>
        <dbReference type="Proteomes" id="UP000218113"/>
    </source>
</evidence>
<reference evidence="4" key="1">
    <citation type="submission" date="2017-08" db="EMBL/GenBank/DDBJ databases">
        <title>A dynamic microbial community with high functional redundancy inhabits the cold, oxic subseafloor aquifer.</title>
        <authorList>
            <person name="Tully B.J."/>
            <person name="Wheat C.G."/>
            <person name="Glazer B.T."/>
            <person name="Huber J.A."/>
        </authorList>
    </citation>
    <scope>NUCLEOTIDE SEQUENCE [LARGE SCALE GENOMIC DNA]</scope>
</reference>
<dbReference type="AlphaFoldDB" id="A0A2A4T3S3"/>
<dbReference type="PANTHER" id="PTHR34136">
    <property type="match status" value="1"/>
</dbReference>
<sequence>MKKIKIISSMISSTSYVEFINEIVLMSESKSSLYICVSNVHMLIEAYKDKNFNTIVCEAEITTPDGMPLAKAMKLLYGINQDRVAGMDLMPDLMKESEKKKLSIYI</sequence>
<feature type="non-terminal residue" evidence="3">
    <location>
        <position position="106"/>
    </location>
</feature>
<dbReference type="EMBL" id="NVSR01000044">
    <property type="protein sequence ID" value="PCI27961.1"/>
    <property type="molecule type" value="Genomic_DNA"/>
</dbReference>
<organism evidence="3 4">
    <name type="scientific">SAR324 cluster bacterium</name>
    <dbReference type="NCBI Taxonomy" id="2024889"/>
    <lineage>
        <taxon>Bacteria</taxon>
        <taxon>Deltaproteobacteria</taxon>
        <taxon>SAR324 cluster</taxon>
    </lineage>
</organism>
<protein>
    <submittedName>
        <fullName evidence="3">Glycosyltransferase</fullName>
    </submittedName>
</protein>
<evidence type="ECO:0000256" key="1">
    <source>
        <dbReference type="ARBA" id="ARBA00022676"/>
    </source>
</evidence>
<dbReference type="Pfam" id="PF03808">
    <property type="entry name" value="Glyco_tran_WecG"/>
    <property type="match status" value="1"/>
</dbReference>
<dbReference type="InterPro" id="IPR004629">
    <property type="entry name" value="WecG_TagA_CpsF"/>
</dbReference>
<gene>
    <name evidence="3" type="ORF">COB67_07450</name>
</gene>
<keyword evidence="2 3" id="KW-0808">Transferase</keyword>
<proteinExistence type="predicted"/>
<evidence type="ECO:0000313" key="3">
    <source>
        <dbReference type="EMBL" id="PCI27961.1"/>
    </source>
</evidence>
<evidence type="ECO:0000256" key="2">
    <source>
        <dbReference type="ARBA" id="ARBA00022679"/>
    </source>
</evidence>
<dbReference type="GO" id="GO:0016758">
    <property type="term" value="F:hexosyltransferase activity"/>
    <property type="evidence" value="ECO:0007669"/>
    <property type="project" value="TreeGrafter"/>
</dbReference>
<dbReference type="Proteomes" id="UP000218113">
    <property type="component" value="Unassembled WGS sequence"/>
</dbReference>
<keyword evidence="1" id="KW-0328">Glycosyltransferase</keyword>
<accession>A0A2A4T3S3</accession>